<reference evidence="2" key="1">
    <citation type="submission" date="2022-11" db="UniProtKB">
        <authorList>
            <consortium name="EnsemblMetazoa"/>
        </authorList>
    </citation>
    <scope>IDENTIFICATION</scope>
</reference>
<accession>A0A913WUB7</accession>
<evidence type="ECO:0000313" key="3">
    <source>
        <dbReference type="Proteomes" id="UP000887567"/>
    </source>
</evidence>
<dbReference type="EnsemblMetazoa" id="XM_021038588.2">
    <property type="protein sequence ID" value="XP_020894247.1"/>
    <property type="gene ID" value="LOC110233308"/>
</dbReference>
<organism evidence="2 3">
    <name type="scientific">Exaiptasia diaphana</name>
    <name type="common">Tropical sea anemone</name>
    <name type="synonym">Aiptasia pulchella</name>
    <dbReference type="NCBI Taxonomy" id="2652724"/>
    <lineage>
        <taxon>Eukaryota</taxon>
        <taxon>Metazoa</taxon>
        <taxon>Cnidaria</taxon>
        <taxon>Anthozoa</taxon>
        <taxon>Hexacorallia</taxon>
        <taxon>Actiniaria</taxon>
        <taxon>Aiptasiidae</taxon>
        <taxon>Exaiptasia</taxon>
    </lineage>
</organism>
<evidence type="ECO:0000313" key="2">
    <source>
        <dbReference type="EnsemblMetazoa" id="XP_020894247.1"/>
    </source>
</evidence>
<dbReference type="GeneID" id="110233308"/>
<dbReference type="AlphaFoldDB" id="A0A913WUB7"/>
<keyword evidence="3" id="KW-1185">Reference proteome</keyword>
<dbReference type="KEGG" id="epa:110233308"/>
<dbReference type="RefSeq" id="XP_020894247.1">
    <property type="nucleotide sequence ID" value="XM_021038588.2"/>
</dbReference>
<feature type="chain" id="PRO_5037158917" evidence="1">
    <location>
        <begin position="23"/>
        <end position="85"/>
    </location>
</feature>
<dbReference type="Proteomes" id="UP000887567">
    <property type="component" value="Unplaced"/>
</dbReference>
<keyword evidence="1" id="KW-0732">Signal</keyword>
<dbReference type="OrthoDB" id="10490604at2759"/>
<sequence length="85" mass="9699">MDSLRILVVLMAAICLLCQVSADPLLDEILAEYELKRDYDANPDCSDQYKQNICGKIITQLHCMKTKSRMGKFAKANCRRFCGYC</sequence>
<evidence type="ECO:0000256" key="1">
    <source>
        <dbReference type="SAM" id="SignalP"/>
    </source>
</evidence>
<proteinExistence type="predicted"/>
<feature type="signal peptide" evidence="1">
    <location>
        <begin position="1"/>
        <end position="22"/>
    </location>
</feature>
<protein>
    <submittedName>
        <fullName evidence="2">Uncharacterized protein</fullName>
    </submittedName>
</protein>
<name>A0A913WUB7_EXADI</name>